<gene>
    <name evidence="2" type="ORF">ACJRO7_030023</name>
</gene>
<dbReference type="InterPro" id="IPR005174">
    <property type="entry name" value="KIB1-4_b-propeller"/>
</dbReference>
<dbReference type="EMBL" id="JBJKBG010000008">
    <property type="protein sequence ID" value="KAL3724946.1"/>
    <property type="molecule type" value="Genomic_DNA"/>
</dbReference>
<dbReference type="SUPFAM" id="SSF101898">
    <property type="entry name" value="NHL repeat"/>
    <property type="match status" value="1"/>
</dbReference>
<feature type="domain" description="KIB1-4 beta-propeller" evidence="1">
    <location>
        <begin position="65"/>
        <end position="332"/>
    </location>
</feature>
<dbReference type="Proteomes" id="UP001634007">
    <property type="component" value="Unassembled WGS sequence"/>
</dbReference>
<evidence type="ECO:0000313" key="3">
    <source>
        <dbReference type="Proteomes" id="UP001634007"/>
    </source>
</evidence>
<dbReference type="Gene3D" id="1.20.1280.50">
    <property type="match status" value="1"/>
</dbReference>
<dbReference type="Pfam" id="PF03478">
    <property type="entry name" value="Beta-prop_KIB1-4"/>
    <property type="match status" value="1"/>
</dbReference>
<dbReference type="InterPro" id="IPR050942">
    <property type="entry name" value="F-box_BR-signaling"/>
</dbReference>
<comment type="caution">
    <text evidence="2">The sequence shown here is derived from an EMBL/GenBank/DDBJ whole genome shotgun (WGS) entry which is preliminary data.</text>
</comment>
<name>A0ABD3JL53_EUCGL</name>
<evidence type="ECO:0000259" key="1">
    <source>
        <dbReference type="Pfam" id="PF03478"/>
    </source>
</evidence>
<dbReference type="AlphaFoldDB" id="A0ABD3JL53"/>
<proteinExistence type="predicted"/>
<protein>
    <recommendedName>
        <fullName evidence="1">KIB1-4 beta-propeller domain-containing protein</fullName>
    </recommendedName>
</protein>
<organism evidence="2 3">
    <name type="scientific">Eucalyptus globulus</name>
    <name type="common">Tasmanian blue gum</name>
    <dbReference type="NCBI Taxonomy" id="34317"/>
    <lineage>
        <taxon>Eukaryota</taxon>
        <taxon>Viridiplantae</taxon>
        <taxon>Streptophyta</taxon>
        <taxon>Embryophyta</taxon>
        <taxon>Tracheophyta</taxon>
        <taxon>Spermatophyta</taxon>
        <taxon>Magnoliopsida</taxon>
        <taxon>eudicotyledons</taxon>
        <taxon>Gunneridae</taxon>
        <taxon>Pentapetalae</taxon>
        <taxon>rosids</taxon>
        <taxon>malvids</taxon>
        <taxon>Myrtales</taxon>
        <taxon>Myrtaceae</taxon>
        <taxon>Myrtoideae</taxon>
        <taxon>Eucalypteae</taxon>
        <taxon>Eucalyptus</taxon>
    </lineage>
</organism>
<evidence type="ECO:0000313" key="2">
    <source>
        <dbReference type="EMBL" id="KAL3724946.1"/>
    </source>
</evidence>
<reference evidence="2 3" key="1">
    <citation type="submission" date="2024-11" db="EMBL/GenBank/DDBJ databases">
        <title>Chromosome-level genome assembly of Eucalyptus globulus Labill. provides insights into its genome evolution.</title>
        <authorList>
            <person name="Li X."/>
        </authorList>
    </citation>
    <scope>NUCLEOTIDE SEQUENCE [LARGE SCALE GENOMIC DNA]</scope>
    <source>
        <strain evidence="2">CL2024</strain>
        <tissue evidence="2">Fresh tender leaves</tissue>
    </source>
</reference>
<keyword evidence="3" id="KW-1185">Reference proteome</keyword>
<dbReference type="PANTHER" id="PTHR44259:SF65">
    <property type="entry name" value="F-BOX DOMAIN-CONTAINING PROTEIN"/>
    <property type="match status" value="1"/>
</dbReference>
<dbReference type="PANTHER" id="PTHR44259">
    <property type="entry name" value="OS07G0183000 PROTEIN-RELATED"/>
    <property type="match status" value="1"/>
</dbReference>
<sequence>MERNWADLLPELLGSCSQGLCPNDLSAFRAVCRSWRSAAVEESSDVPWLMLADKKGKRCREFFCLQCQRVHKKFMPEVKARRCFSSRGWVLTIGRDWELHMLKNPMSRGSHIINLPNLNKFPDIEVENLRRYYHSYGAFINKFVISDSPTTSPDFRVMVTYYYDARLGLWKPGDEEWTKVDHPSSFNFDVIFYRGCFYALNANGHILRCDVNGPTPSKAQVVFEMPRDLLGLEQMYLVQSTTGSLLVVSRRGQYRPRGTFRFHVFEIDLVAQSWRGIKTLKNSSLFLGWNSSFSLEVDEKHHIKPNCIYFTDDFIDNSRVTKDGGGKDMGIYHLQDGTIEPHFQGKSYSHYSPPLWIEPNF</sequence>
<accession>A0ABD3JL53</accession>